<reference evidence="5" key="2">
    <citation type="journal article" date="2019" name="Nat. Commun.">
        <title>Spatiotemporal dynamics of multidrug resistant bacteria on intensive care unit surfaces.</title>
        <authorList>
            <person name="D'Souza A.W."/>
            <person name="Potter R.F."/>
            <person name="Wallace M."/>
            <person name="Shupe A."/>
            <person name="Patel S."/>
            <person name="Sun X."/>
            <person name="Gul D."/>
            <person name="Kwon J.H."/>
            <person name="Andleeb S."/>
            <person name="Burnham C.D."/>
            <person name="Dantas G."/>
        </authorList>
    </citation>
    <scope>NUCLEOTIDE SEQUENCE</scope>
    <source>
        <strain evidence="5">AL_065</strain>
    </source>
</reference>
<protein>
    <submittedName>
        <fullName evidence="5">OprD family porin</fullName>
    </submittedName>
</protein>
<reference evidence="5" key="1">
    <citation type="submission" date="2018-10" db="EMBL/GenBank/DDBJ databases">
        <authorList>
            <person name="D'Souza A.W."/>
            <person name="Potter R.F."/>
            <person name="Wallace M."/>
            <person name="Shupe A."/>
            <person name="Patel S."/>
            <person name="Sun S."/>
            <person name="Gul D."/>
            <person name="Kwon J.H."/>
            <person name="Andleeb S."/>
            <person name="Burnham C.-A.D."/>
            <person name="Dantas G."/>
        </authorList>
    </citation>
    <scope>NUCLEOTIDE SEQUENCE</scope>
    <source>
        <strain evidence="5">AL_065</strain>
    </source>
</reference>
<gene>
    <name evidence="5" type="ORF">EVX74_001440</name>
</gene>
<dbReference type="GO" id="GO:0015288">
    <property type="term" value="F:porin activity"/>
    <property type="evidence" value="ECO:0007669"/>
    <property type="project" value="TreeGrafter"/>
</dbReference>
<feature type="signal peptide" evidence="4">
    <location>
        <begin position="1"/>
        <end position="23"/>
    </location>
</feature>
<dbReference type="InterPro" id="IPR005318">
    <property type="entry name" value="OM_porin_bac"/>
</dbReference>
<dbReference type="Proteomes" id="UP000293391">
    <property type="component" value="Chromosome"/>
</dbReference>
<proteinExistence type="inferred from homology"/>
<accession>A0AAJ3E446</accession>
<evidence type="ECO:0000313" key="6">
    <source>
        <dbReference type="Proteomes" id="UP000293391"/>
    </source>
</evidence>
<evidence type="ECO:0000313" key="5">
    <source>
        <dbReference type="EMBL" id="QXR07730.1"/>
    </source>
</evidence>
<dbReference type="PANTHER" id="PTHR34596">
    <property type="entry name" value="CHITOPORIN"/>
    <property type="match status" value="1"/>
</dbReference>
<sequence>MQNSKKLTLAVLIQAALVSTAFASEQSESKGFVEDAEGSVLFRTGYLHRDKTNYNNNQTGAREVVNDTSSAAQTAIVKLDSGFTKGVVGFGAGIIGDASFKLGENAHAGNDMIPQHPDGSAYDHWARGGAYVKARVSNTTATYGTQVLDLPVLASNTARLVPEYFTGVLVESNEIENLSLVAGKFTENQRSSQIKSDGNELERAVVWGAKYKFNDAVNASYYGTDIKDRLERHYVNANYNYALANGSTLTHDFSGYHTDWDKKSDGGAYTYSHTTNDLNKLSNNIWAISTTYNKGPHNVMLAYQQNTGNTGYDYGLGQGVGDGHQTIYMPNSYLSDFIGNDEKSAQLQYTYDFSAMNVPGLSWTSAFVYGWDIDVANQNDRSQLITGDAQEREFFNQVKYTVQSGFAKDTSLRVRHSYYRASDEYQYGNYIGDTNEWRIWLDIPVKLF</sequence>
<dbReference type="InterPro" id="IPR023614">
    <property type="entry name" value="Porin_dom_sf"/>
</dbReference>
<evidence type="ECO:0000256" key="3">
    <source>
        <dbReference type="ARBA" id="ARBA00022729"/>
    </source>
</evidence>
<reference evidence="5" key="3">
    <citation type="submission" date="2021-06" db="EMBL/GenBank/DDBJ databases">
        <authorList>
            <person name="Diorio-Toth L."/>
        </authorList>
    </citation>
    <scope>NUCLEOTIDE SEQUENCE</scope>
    <source>
        <strain evidence="5">AL_065</strain>
    </source>
</reference>
<comment type="similarity">
    <text evidence="1">Belongs to the outer membrane porin (Opr) (TC 1.B.25) family.</text>
</comment>
<feature type="chain" id="PRO_5042517718" evidence="4">
    <location>
        <begin position="24"/>
        <end position="448"/>
    </location>
</feature>
<dbReference type="Gene3D" id="2.40.160.10">
    <property type="entry name" value="Porin"/>
    <property type="match status" value="1"/>
</dbReference>
<keyword evidence="3 4" id="KW-0732">Signal</keyword>
<evidence type="ECO:0000256" key="2">
    <source>
        <dbReference type="ARBA" id="ARBA00022448"/>
    </source>
</evidence>
<keyword evidence="2" id="KW-0813">Transport</keyword>
<dbReference type="RefSeq" id="WP_005249655.1">
    <property type="nucleotide sequence ID" value="NZ_CABIYT010000003.1"/>
</dbReference>
<dbReference type="Pfam" id="PF03573">
    <property type="entry name" value="OprD"/>
    <property type="match status" value="1"/>
</dbReference>
<evidence type="ECO:0000256" key="1">
    <source>
        <dbReference type="ARBA" id="ARBA00009075"/>
    </source>
</evidence>
<organism evidence="5 6">
    <name type="scientific">Acinetobacter lwoffii</name>
    <dbReference type="NCBI Taxonomy" id="28090"/>
    <lineage>
        <taxon>Bacteria</taxon>
        <taxon>Pseudomonadati</taxon>
        <taxon>Pseudomonadota</taxon>
        <taxon>Gammaproteobacteria</taxon>
        <taxon>Moraxellales</taxon>
        <taxon>Moraxellaceae</taxon>
        <taxon>Acinetobacter</taxon>
    </lineage>
</organism>
<dbReference type="GO" id="GO:0016020">
    <property type="term" value="C:membrane"/>
    <property type="evidence" value="ECO:0007669"/>
    <property type="project" value="InterPro"/>
</dbReference>
<dbReference type="AlphaFoldDB" id="A0AAJ3E446"/>
<evidence type="ECO:0000256" key="4">
    <source>
        <dbReference type="SAM" id="SignalP"/>
    </source>
</evidence>
<dbReference type="PANTHER" id="PTHR34596:SF2">
    <property type="entry name" value="CHITOPORIN"/>
    <property type="match status" value="1"/>
</dbReference>
<dbReference type="EMBL" id="CP078045">
    <property type="protein sequence ID" value="QXR07730.1"/>
    <property type="molecule type" value="Genomic_DNA"/>
</dbReference>
<name>A0AAJ3E446_ACILW</name>